<reference evidence="2 3" key="1">
    <citation type="submission" date="2020-10" db="EMBL/GenBank/DDBJ databases">
        <title>Draft genome and description of Brachybacterium epidermidis sp nov.</title>
        <authorList>
            <person name="Boxberger M."/>
            <person name="La Scola B."/>
        </authorList>
    </citation>
    <scope>NUCLEOTIDE SEQUENCE [LARGE SCALE GENOMIC DNA]</scope>
    <source>
        <strain evidence="2 3">Marseille-Q2903</strain>
    </source>
</reference>
<feature type="region of interest" description="Disordered" evidence="1">
    <location>
        <begin position="145"/>
        <end position="171"/>
    </location>
</feature>
<evidence type="ECO:0000313" key="3">
    <source>
        <dbReference type="Proteomes" id="UP000644727"/>
    </source>
</evidence>
<dbReference type="RefSeq" id="WP_193865717.1">
    <property type="nucleotide sequence ID" value="NZ_JADEYR010000005.1"/>
</dbReference>
<dbReference type="Proteomes" id="UP000644727">
    <property type="component" value="Unassembled WGS sequence"/>
</dbReference>
<accession>A0ABR9W0L1</accession>
<organism evidence="2 3">
    <name type="scientific">Brachybacterium epidermidis</name>
    <dbReference type="NCBI Taxonomy" id="2781983"/>
    <lineage>
        <taxon>Bacteria</taxon>
        <taxon>Bacillati</taxon>
        <taxon>Actinomycetota</taxon>
        <taxon>Actinomycetes</taxon>
        <taxon>Micrococcales</taxon>
        <taxon>Dermabacteraceae</taxon>
        <taxon>Brachybacterium</taxon>
    </lineage>
</organism>
<comment type="caution">
    <text evidence="2">The sequence shown here is derived from an EMBL/GenBank/DDBJ whole genome shotgun (WGS) entry which is preliminary data.</text>
</comment>
<proteinExistence type="predicted"/>
<evidence type="ECO:0000313" key="2">
    <source>
        <dbReference type="EMBL" id="MBE9403981.1"/>
    </source>
</evidence>
<keyword evidence="3" id="KW-1185">Reference proteome</keyword>
<name>A0ABR9W0L1_9MICO</name>
<evidence type="ECO:0000256" key="1">
    <source>
        <dbReference type="SAM" id="MobiDB-lite"/>
    </source>
</evidence>
<gene>
    <name evidence="2" type="ORF">IOE58_07195</name>
</gene>
<dbReference type="EMBL" id="JADEYR010000005">
    <property type="protein sequence ID" value="MBE9403981.1"/>
    <property type="molecule type" value="Genomic_DNA"/>
</dbReference>
<feature type="compositionally biased region" description="Low complexity" evidence="1">
    <location>
        <begin position="145"/>
        <end position="163"/>
    </location>
</feature>
<feature type="region of interest" description="Disordered" evidence="1">
    <location>
        <begin position="1"/>
        <end position="21"/>
    </location>
</feature>
<sequence>MSALGPDSLPAPGDVAGSLAPPQLDDLRVALRPPELPTPTPHDALSAAHRVMDLLHAEQYRDAVRVAEVHLERTREQTGPTAPQDRLELLRARLVATVMIGGAEACEQAAADLVGHLRRTGHRAQAAATATVLLEHVPHWRGEVRSAAAPSAVPVSEQSASAPGRRRGSRTAVSPELLAVVRGLQSPLLRGRVDRAGGALEPSQRWGGNDPRIEVRLLGAALQSLPAVREELLGDPRPLLTIRLAQAYEGIGDLATATSLALDVLEGMEQLEVAGEAVPDPQRARTSAHALLARTLGQTHPVLAAHHAVDALLSLRTVDDPPLRIGLITDLLNALMAAGLTAHASFTAGRLLSLQRTLKRDAHRTAPLLAVAAQRISAERYDAAWVPLEQARLIGRQERDRRCGLEAARLAASIHERTGDLRGSLVELRQVAADAHWLADDLATSASERSRLVLAELQAQSLVMRRAMDLEQTALALSAAAAIERRTRDDGGRPVLPAETLWDHRVDALVGRFIAVAAAAGRGEDGVEASDVDQRRLEALRAIDQMPPGHDDRARYWAAYLDERHAALLAERGEHTQAQKVAHRAHEGWLAIGAQEDAERVAALIEGLGAGK</sequence>
<protein>
    <submittedName>
        <fullName evidence="2">Uncharacterized protein</fullName>
    </submittedName>
</protein>